<sequence length="121" mass="13019">MLVAKAAGYQKFVAQGAPRWPVLFWLPRARREQYLQDLLHEARVGMPVATAARDHATSLGAGPAEAIWLPVSHYGNPAALGATAQSAGAGWYWPGCPGCCRWRGGRRSSSRRPRCCAGTAT</sequence>
<keyword evidence="2" id="KW-1185">Reference proteome</keyword>
<gene>
    <name evidence="1" type="ORF">GCM10023322_83360</name>
</gene>
<accession>A0ABP9SWR7</accession>
<protein>
    <submittedName>
        <fullName evidence="1">Uncharacterized protein</fullName>
    </submittedName>
</protein>
<name>A0ABP9SWR7_9ACTN</name>
<reference evidence="2" key="1">
    <citation type="journal article" date="2019" name="Int. J. Syst. Evol. Microbiol.">
        <title>The Global Catalogue of Microorganisms (GCM) 10K type strain sequencing project: providing services to taxonomists for standard genome sequencing and annotation.</title>
        <authorList>
            <consortium name="The Broad Institute Genomics Platform"/>
            <consortium name="The Broad Institute Genome Sequencing Center for Infectious Disease"/>
            <person name="Wu L."/>
            <person name="Ma J."/>
        </authorList>
    </citation>
    <scope>NUCLEOTIDE SEQUENCE [LARGE SCALE GENOMIC DNA]</scope>
    <source>
        <strain evidence="2">JCM 18304</strain>
    </source>
</reference>
<organism evidence="1 2">
    <name type="scientific">Rugosimonospora acidiphila</name>
    <dbReference type="NCBI Taxonomy" id="556531"/>
    <lineage>
        <taxon>Bacteria</taxon>
        <taxon>Bacillati</taxon>
        <taxon>Actinomycetota</taxon>
        <taxon>Actinomycetes</taxon>
        <taxon>Micromonosporales</taxon>
        <taxon>Micromonosporaceae</taxon>
        <taxon>Rugosimonospora</taxon>
    </lineage>
</organism>
<evidence type="ECO:0000313" key="1">
    <source>
        <dbReference type="EMBL" id="GAA5202123.1"/>
    </source>
</evidence>
<evidence type="ECO:0000313" key="2">
    <source>
        <dbReference type="Proteomes" id="UP001501570"/>
    </source>
</evidence>
<dbReference type="Proteomes" id="UP001501570">
    <property type="component" value="Unassembled WGS sequence"/>
</dbReference>
<dbReference type="EMBL" id="BAABJQ010000058">
    <property type="protein sequence ID" value="GAA5202123.1"/>
    <property type="molecule type" value="Genomic_DNA"/>
</dbReference>
<comment type="caution">
    <text evidence="1">The sequence shown here is derived from an EMBL/GenBank/DDBJ whole genome shotgun (WGS) entry which is preliminary data.</text>
</comment>
<proteinExistence type="predicted"/>